<dbReference type="STRING" id="1208918.CDEE_0794"/>
<feature type="transmembrane region" description="Helical" evidence="7">
    <location>
        <begin position="169"/>
        <end position="186"/>
    </location>
</feature>
<accession>M1L557</accession>
<evidence type="ECO:0000256" key="1">
    <source>
        <dbReference type="ARBA" id="ARBA00004127"/>
    </source>
</evidence>
<sequence length="494" mass="55826">MSYTSIPWLSLSIFTPIVFGFIILAVDRRNQLYIKLISLFGSIISLFIVLSIYKLFQIDSSLFQFEENYSWIETFNINYHLGIDGISLWFLILNSFMTVIVILSSWESIKNNISQYFAAFLILSGLINGVFVSLDGILFYVFFETTLIPMYLIIGIWGGPNRFYASFKFFLYTLLGSLLMFIALIYLRNISNSSEIINWYSINIRYIDQVLIFMAFWLAFAVKIPMWPVHTWLPDAHVEAPTGGSIILASIMLKLGAYGFLRFSLPILPDASKDMSILMISLSLIAIIYIGFIAIAQRDMKKLIAYSSIAHMGFVTLGIFIFNKAGMEGAILQMISHGFVSTAMFFSIGVLYDRTHSRLISDYSGLVNVMPTFVTFFVFFSMANSGLPVTSGFVGEFFVIMGSIKYNFVVGILTALSLVLSASYSLWLVKRIAFGKINSSTASNNLSDVNKREFFIFSLLAILILFMGIYPKIFTDVIHLPVEILLDQLSITKI</sequence>
<dbReference type="GO" id="GO:0016020">
    <property type="term" value="C:membrane"/>
    <property type="evidence" value="ECO:0007669"/>
    <property type="project" value="UniProtKB-SubCell"/>
</dbReference>
<protein>
    <submittedName>
        <fullName evidence="9">NADH dehydrogenase I subunit M</fullName>
        <ecNumber evidence="9">1.6.5.3</ecNumber>
    </submittedName>
</protein>
<reference evidence="9 10" key="1">
    <citation type="journal article" date="2013" name="Genome Biol. Evol.">
        <title>Genome evolution and phylogenomic analysis of candidatus kinetoplastibacterium, the betaproteobacterial endosymbionts of strigomonas and angomonas.</title>
        <authorList>
            <person name="Alves J.M."/>
            <person name="Serrano M.G."/>
            <person name="Maia da Silva F."/>
            <person name="Voegtly L.J."/>
            <person name="Matveyev A.V."/>
            <person name="Teixeira M.M."/>
            <person name="Camargo E.P."/>
            <person name="Buck G.A."/>
        </authorList>
    </citation>
    <scope>NUCLEOTIDE SEQUENCE [LARGE SCALE GENOMIC DNA]</scope>
    <source>
        <strain evidence="9 10">TCC036E</strain>
    </source>
</reference>
<evidence type="ECO:0000256" key="7">
    <source>
        <dbReference type="SAM" id="Phobius"/>
    </source>
</evidence>
<feature type="transmembrane region" description="Helical" evidence="7">
    <location>
        <begin position="303"/>
        <end position="322"/>
    </location>
</feature>
<dbReference type="NCBIfam" id="NF004499">
    <property type="entry name" value="PRK05846.1-3"/>
    <property type="match status" value="1"/>
</dbReference>
<dbReference type="RefSeq" id="WP_015389130.1">
    <property type="nucleotide sequence ID" value="NC_020283.1"/>
</dbReference>
<name>M1L557_9PROT</name>
<dbReference type="GO" id="GO:0008137">
    <property type="term" value="F:NADH dehydrogenase (ubiquinone) activity"/>
    <property type="evidence" value="ECO:0007669"/>
    <property type="project" value="InterPro"/>
</dbReference>
<feature type="transmembrane region" description="Helical" evidence="7">
    <location>
        <begin position="454"/>
        <end position="473"/>
    </location>
</feature>
<evidence type="ECO:0000256" key="4">
    <source>
        <dbReference type="ARBA" id="ARBA00022989"/>
    </source>
</evidence>
<evidence type="ECO:0000256" key="2">
    <source>
        <dbReference type="ARBA" id="ARBA00009025"/>
    </source>
</evidence>
<feature type="domain" description="NADH:quinone oxidoreductase/Mrp antiporter transmembrane" evidence="8">
    <location>
        <begin position="135"/>
        <end position="417"/>
    </location>
</feature>
<dbReference type="InterPro" id="IPR001750">
    <property type="entry name" value="ND/Mrp_TM"/>
</dbReference>
<keyword evidence="9" id="KW-0560">Oxidoreductase</keyword>
<feature type="transmembrane region" description="Helical" evidence="7">
    <location>
        <begin position="6"/>
        <end position="26"/>
    </location>
</feature>
<comment type="similarity">
    <text evidence="2">Belongs to the complex I subunit 4 family.</text>
</comment>
<dbReference type="NCBIfam" id="NF004501">
    <property type="entry name" value="PRK05846.1-5"/>
    <property type="match status" value="1"/>
</dbReference>
<keyword evidence="4 7" id="KW-1133">Transmembrane helix</keyword>
<dbReference type="eggNOG" id="COG1008">
    <property type="taxonomic scope" value="Bacteria"/>
</dbReference>
<dbReference type="GO" id="GO:0048039">
    <property type="term" value="F:ubiquinone binding"/>
    <property type="evidence" value="ECO:0007669"/>
    <property type="project" value="TreeGrafter"/>
</dbReference>
<evidence type="ECO:0000313" key="10">
    <source>
        <dbReference type="Proteomes" id="UP000011686"/>
    </source>
</evidence>
<evidence type="ECO:0000256" key="3">
    <source>
        <dbReference type="ARBA" id="ARBA00022692"/>
    </source>
</evidence>
<evidence type="ECO:0000259" key="8">
    <source>
        <dbReference type="Pfam" id="PF00361"/>
    </source>
</evidence>
<proteinExistence type="inferred from homology"/>
<feature type="transmembrane region" description="Helical" evidence="7">
    <location>
        <begin position="277"/>
        <end position="296"/>
    </location>
</feature>
<feature type="transmembrane region" description="Helical" evidence="7">
    <location>
        <begin position="365"/>
        <end position="386"/>
    </location>
</feature>
<feature type="transmembrane region" description="Helical" evidence="7">
    <location>
        <begin position="137"/>
        <end position="157"/>
    </location>
</feature>
<feature type="transmembrane region" description="Helical" evidence="7">
    <location>
        <begin position="86"/>
        <end position="106"/>
    </location>
</feature>
<dbReference type="PANTHER" id="PTHR43507:SF1">
    <property type="entry name" value="NADH-UBIQUINONE OXIDOREDUCTASE CHAIN 4"/>
    <property type="match status" value="1"/>
</dbReference>
<keyword evidence="5 7" id="KW-0472">Membrane</keyword>
<organism evidence="9 10">
    <name type="scientific">Candidatus Kinetoplastidibacterium crithidiae TCC036E</name>
    <dbReference type="NCBI Taxonomy" id="1208918"/>
    <lineage>
        <taxon>Bacteria</taxon>
        <taxon>Pseudomonadati</taxon>
        <taxon>Pseudomonadota</taxon>
        <taxon>Betaproteobacteria</taxon>
        <taxon>Candidatus Kinetoplastidibacterium</taxon>
    </lineage>
</organism>
<dbReference type="Pfam" id="PF00361">
    <property type="entry name" value="Proton_antipo_M"/>
    <property type="match status" value="1"/>
</dbReference>
<dbReference type="GO" id="GO:0003954">
    <property type="term" value="F:NADH dehydrogenase activity"/>
    <property type="evidence" value="ECO:0007669"/>
    <property type="project" value="TreeGrafter"/>
</dbReference>
<evidence type="ECO:0000256" key="6">
    <source>
        <dbReference type="RuleBase" id="RU000320"/>
    </source>
</evidence>
<dbReference type="InterPro" id="IPR003918">
    <property type="entry name" value="NADH_UbQ_OxRdtase"/>
</dbReference>
<evidence type="ECO:0000256" key="5">
    <source>
        <dbReference type="ARBA" id="ARBA00023136"/>
    </source>
</evidence>
<dbReference type="GO" id="GO:0015990">
    <property type="term" value="P:electron transport coupled proton transport"/>
    <property type="evidence" value="ECO:0007669"/>
    <property type="project" value="TreeGrafter"/>
</dbReference>
<dbReference type="PRINTS" id="PR01437">
    <property type="entry name" value="NUOXDRDTASE4"/>
</dbReference>
<feature type="transmembrane region" description="Helical" evidence="7">
    <location>
        <begin position="245"/>
        <end position="265"/>
    </location>
</feature>
<feature type="transmembrane region" description="Helical" evidence="7">
    <location>
        <begin position="113"/>
        <end position="131"/>
    </location>
</feature>
<dbReference type="PATRIC" id="fig|1208918.3.peg.473"/>
<dbReference type="NCBIfam" id="TIGR01972">
    <property type="entry name" value="NDH_I_M"/>
    <property type="match status" value="1"/>
</dbReference>
<evidence type="ECO:0000313" key="9">
    <source>
        <dbReference type="EMBL" id="AGF47773.1"/>
    </source>
</evidence>
<keyword evidence="3 6" id="KW-0812">Transmembrane</keyword>
<dbReference type="PANTHER" id="PTHR43507">
    <property type="entry name" value="NADH-UBIQUINONE OXIDOREDUCTASE CHAIN 4"/>
    <property type="match status" value="1"/>
</dbReference>
<dbReference type="GO" id="GO:0012505">
    <property type="term" value="C:endomembrane system"/>
    <property type="evidence" value="ECO:0007669"/>
    <property type="project" value="UniProtKB-SubCell"/>
</dbReference>
<dbReference type="HOGENOM" id="CLU_007100_4_4_4"/>
<feature type="transmembrane region" description="Helical" evidence="7">
    <location>
        <begin position="33"/>
        <end position="53"/>
    </location>
</feature>
<gene>
    <name evidence="9" type="ORF">CDEE_0794</name>
</gene>
<comment type="subcellular location">
    <subcellularLocation>
        <location evidence="1">Endomembrane system</location>
        <topology evidence="1">Multi-pass membrane protein</topology>
    </subcellularLocation>
    <subcellularLocation>
        <location evidence="6">Membrane</location>
        <topology evidence="6">Multi-pass membrane protein</topology>
    </subcellularLocation>
</comment>
<feature type="transmembrane region" description="Helical" evidence="7">
    <location>
        <begin position="406"/>
        <end position="429"/>
    </location>
</feature>
<dbReference type="Proteomes" id="UP000011686">
    <property type="component" value="Chromosome"/>
</dbReference>
<dbReference type="GO" id="GO:0042773">
    <property type="term" value="P:ATP synthesis coupled electron transport"/>
    <property type="evidence" value="ECO:0007669"/>
    <property type="project" value="InterPro"/>
</dbReference>
<dbReference type="EC" id="1.6.5.3" evidence="9"/>
<dbReference type="KEGG" id="kct:CDEE_0794"/>
<feature type="transmembrane region" description="Helical" evidence="7">
    <location>
        <begin position="334"/>
        <end position="353"/>
    </location>
</feature>
<dbReference type="InterPro" id="IPR010227">
    <property type="entry name" value="NADH_Q_OxRdtase_chainM/4"/>
</dbReference>
<feature type="transmembrane region" description="Helical" evidence="7">
    <location>
        <begin position="206"/>
        <end position="224"/>
    </location>
</feature>
<dbReference type="EMBL" id="CP003804">
    <property type="protein sequence ID" value="AGF47773.1"/>
    <property type="molecule type" value="Genomic_DNA"/>
</dbReference>
<keyword evidence="10" id="KW-1185">Reference proteome</keyword>
<dbReference type="AlphaFoldDB" id="M1L557"/>